<evidence type="ECO:0000256" key="9">
    <source>
        <dbReference type="ARBA" id="ARBA00023002"/>
    </source>
</evidence>
<keyword evidence="4 13" id="KW-0963">Cytoplasm</keyword>
<keyword evidence="11 13" id="KW-0664">Pyridoxine biosynthesis</keyword>
<dbReference type="GO" id="GO:0005737">
    <property type="term" value="C:cytoplasm"/>
    <property type="evidence" value="ECO:0007669"/>
    <property type="project" value="UniProtKB-SubCell"/>
</dbReference>
<dbReference type="InterPro" id="IPR005255">
    <property type="entry name" value="PdxA_fam"/>
</dbReference>
<gene>
    <name evidence="13 14" type="primary">pdxA</name>
    <name evidence="14" type="ORF">C8256_07160</name>
</gene>
<keyword evidence="15" id="KW-1185">Reference proteome</keyword>
<evidence type="ECO:0000313" key="15">
    <source>
        <dbReference type="Proteomes" id="UP000240892"/>
    </source>
</evidence>
<feature type="binding site" evidence="13">
    <location>
        <position position="136"/>
    </location>
    <ligand>
        <name>substrate</name>
    </ligand>
</feature>
<evidence type="ECO:0000256" key="3">
    <source>
        <dbReference type="ARBA" id="ARBA00011738"/>
    </source>
</evidence>
<dbReference type="EMBL" id="PYHO01000004">
    <property type="protein sequence ID" value="PSR47417.1"/>
    <property type="molecule type" value="Genomic_DNA"/>
</dbReference>
<keyword evidence="9 13" id="KW-0560">Oxidoreductase</keyword>
<dbReference type="HAMAP" id="MF_00536">
    <property type="entry name" value="PdxA"/>
    <property type="match status" value="1"/>
</dbReference>
<dbReference type="InterPro" id="IPR037510">
    <property type="entry name" value="PdxA"/>
</dbReference>
<dbReference type="Gene3D" id="3.40.718.10">
    <property type="entry name" value="Isopropylmalate Dehydrogenase"/>
    <property type="match status" value="1"/>
</dbReference>
<keyword evidence="5 13" id="KW-0479">Metal-binding</keyword>
<name>A0A2T2Y4F6_9ENTR</name>
<keyword evidence="6 13" id="KW-0862">Zinc</keyword>
<comment type="subcellular location">
    <subcellularLocation>
        <location evidence="13">Cytoplasm</location>
    </subcellularLocation>
</comment>
<dbReference type="GO" id="GO:0051287">
    <property type="term" value="F:NAD binding"/>
    <property type="evidence" value="ECO:0007669"/>
    <property type="project" value="InterPro"/>
</dbReference>
<comment type="cofactor">
    <cofactor evidence="1">
        <name>Co(2+)</name>
        <dbReference type="ChEBI" id="CHEBI:48828"/>
    </cofactor>
</comment>
<dbReference type="GO" id="GO:0050897">
    <property type="term" value="F:cobalt ion binding"/>
    <property type="evidence" value="ECO:0007669"/>
    <property type="project" value="UniProtKB-UniRule"/>
</dbReference>
<comment type="cofactor">
    <cofactor evidence="2">
        <name>Mg(2+)</name>
        <dbReference type="ChEBI" id="CHEBI:18420"/>
    </cofactor>
</comment>
<dbReference type="AlphaFoldDB" id="A0A2T2Y4F6"/>
<evidence type="ECO:0000256" key="13">
    <source>
        <dbReference type="HAMAP-Rule" id="MF_00536"/>
    </source>
</evidence>
<feature type="binding site" evidence="13">
    <location>
        <position position="265"/>
    </location>
    <ligand>
        <name>a divalent metal cation</name>
        <dbReference type="ChEBI" id="CHEBI:60240"/>
        <note>ligand shared between dimeric partners</note>
    </ligand>
</feature>
<dbReference type="GO" id="GO:0042823">
    <property type="term" value="P:pyridoxal phosphate biosynthetic process"/>
    <property type="evidence" value="ECO:0007669"/>
    <property type="project" value="UniProtKB-UniRule"/>
</dbReference>
<accession>A0A2T2Y4F6</accession>
<feature type="binding site" evidence="13">
    <location>
        <position position="210"/>
    </location>
    <ligand>
        <name>a divalent metal cation</name>
        <dbReference type="ChEBI" id="CHEBI:60240"/>
        <note>ligand shared between dimeric partners</note>
    </ligand>
</feature>
<dbReference type="UniPathway" id="UPA00244">
    <property type="reaction ID" value="UER00312"/>
</dbReference>
<dbReference type="EC" id="1.1.1.262" evidence="13"/>
<dbReference type="Proteomes" id="UP000240892">
    <property type="component" value="Unassembled WGS sequence"/>
</dbReference>
<feature type="binding site" evidence="13">
    <location>
        <position position="273"/>
    </location>
    <ligand>
        <name>substrate</name>
    </ligand>
</feature>
<feature type="binding site" evidence="13">
    <location>
        <position position="282"/>
    </location>
    <ligand>
        <name>substrate</name>
    </ligand>
</feature>
<evidence type="ECO:0000256" key="1">
    <source>
        <dbReference type="ARBA" id="ARBA00001941"/>
    </source>
</evidence>
<keyword evidence="10 13" id="KW-0520">NAD</keyword>
<evidence type="ECO:0000256" key="8">
    <source>
        <dbReference type="ARBA" id="ARBA00022857"/>
    </source>
</evidence>
<comment type="subunit">
    <text evidence="3 13">Homodimer.</text>
</comment>
<dbReference type="PANTHER" id="PTHR30004:SF5">
    <property type="entry name" value="4-HYDROXYTHREONINE-4-PHOSPHATE DEHYDROGENASE"/>
    <property type="match status" value="1"/>
</dbReference>
<dbReference type="GO" id="GO:0008270">
    <property type="term" value="F:zinc ion binding"/>
    <property type="evidence" value="ECO:0007669"/>
    <property type="project" value="UniProtKB-UniRule"/>
</dbReference>
<keyword evidence="8 13" id="KW-0521">NADP</keyword>
<comment type="similarity">
    <text evidence="13">Belongs to the PdxA family.</text>
</comment>
<evidence type="ECO:0000256" key="7">
    <source>
        <dbReference type="ARBA" id="ARBA00022842"/>
    </source>
</evidence>
<evidence type="ECO:0000256" key="6">
    <source>
        <dbReference type="ARBA" id="ARBA00022833"/>
    </source>
</evidence>
<dbReference type="Pfam" id="PF04166">
    <property type="entry name" value="PdxA"/>
    <property type="match status" value="1"/>
</dbReference>
<feature type="binding site" evidence="13">
    <location>
        <position position="135"/>
    </location>
    <ligand>
        <name>substrate</name>
    </ligand>
</feature>
<dbReference type="RefSeq" id="WP_106925340.1">
    <property type="nucleotide sequence ID" value="NZ_CABMMU010000004.1"/>
</dbReference>
<evidence type="ECO:0000256" key="4">
    <source>
        <dbReference type="ARBA" id="ARBA00022490"/>
    </source>
</evidence>
<evidence type="ECO:0000256" key="10">
    <source>
        <dbReference type="ARBA" id="ARBA00023027"/>
    </source>
</evidence>
<protein>
    <recommendedName>
        <fullName evidence="13">4-hydroxythreonine-4-phosphate dehydrogenase</fullName>
        <ecNumber evidence="13">1.1.1.262</ecNumber>
    </recommendedName>
    <alternativeName>
        <fullName evidence="13">4-(phosphohydroxy)-L-threonine dehydrogenase</fullName>
    </alternativeName>
</protein>
<dbReference type="FunFam" id="3.40.718.10:FF:000010">
    <property type="entry name" value="4-hydroxythreonine-4-phosphate dehydrogenase"/>
    <property type="match status" value="1"/>
</dbReference>
<dbReference type="STRING" id="1006000.GKAS_03107"/>
<reference evidence="14 15" key="1">
    <citation type="submission" date="2018-03" db="EMBL/GenBank/DDBJ databases">
        <title>First report of an OXA-48+CTX-M-M-producing Kluyvera ascorbata clone recovered from patients admitted in a University Hospital in Madrid, Spain.</title>
        <authorList>
            <person name="Hernandez-Garcia M."/>
            <person name="Leon-Sampedro R."/>
            <person name="Perez-Viso B."/>
            <person name="Morosini M.I."/>
            <person name="Lopez-Fresnena N."/>
            <person name="Coque T.M."/>
            <person name="Bonten M."/>
            <person name="Malhotra-Kumar S."/>
            <person name="Ruiz-Garbajosa P."/>
            <person name="Canton R."/>
        </authorList>
    </citation>
    <scope>NUCLEOTIDE SEQUENCE [LARGE SCALE GENOMIC DNA]</scope>
    <source>
        <strain evidence="14 15">KA2</strain>
    </source>
</reference>
<dbReference type="PANTHER" id="PTHR30004">
    <property type="entry name" value="4-HYDROXYTHREONINE-4-PHOSPHATE DEHYDROGENASE"/>
    <property type="match status" value="1"/>
</dbReference>
<comment type="miscellaneous">
    <text evidence="13">The active site is located at the dimer interface.</text>
</comment>
<dbReference type="SUPFAM" id="SSF53659">
    <property type="entry name" value="Isocitrate/Isopropylmalate dehydrogenase-like"/>
    <property type="match status" value="1"/>
</dbReference>
<dbReference type="GO" id="GO:0050570">
    <property type="term" value="F:4-hydroxythreonine-4-phosphate dehydrogenase activity"/>
    <property type="evidence" value="ECO:0007669"/>
    <property type="project" value="UniProtKB-UniRule"/>
</dbReference>
<feature type="binding site" evidence="13">
    <location>
        <position position="291"/>
    </location>
    <ligand>
        <name>substrate</name>
    </ligand>
</feature>
<dbReference type="GO" id="GO:0000287">
    <property type="term" value="F:magnesium ion binding"/>
    <property type="evidence" value="ECO:0007669"/>
    <property type="project" value="UniProtKB-UniRule"/>
</dbReference>
<evidence type="ECO:0000256" key="11">
    <source>
        <dbReference type="ARBA" id="ARBA00023096"/>
    </source>
</evidence>
<proteinExistence type="inferred from homology"/>
<comment type="catalytic activity">
    <reaction evidence="13">
        <text>4-(phosphooxy)-L-threonine + NAD(+) = 3-amino-2-oxopropyl phosphate + CO2 + NADH</text>
        <dbReference type="Rhea" id="RHEA:32275"/>
        <dbReference type="ChEBI" id="CHEBI:16526"/>
        <dbReference type="ChEBI" id="CHEBI:57279"/>
        <dbReference type="ChEBI" id="CHEBI:57540"/>
        <dbReference type="ChEBI" id="CHEBI:57945"/>
        <dbReference type="ChEBI" id="CHEBI:58452"/>
        <dbReference type="EC" id="1.1.1.262"/>
    </reaction>
</comment>
<comment type="function">
    <text evidence="13">Catalyzes the NAD(P)-dependent oxidation of 4-(phosphooxy)-L-threonine (HTP) into 2-amino-3-oxo-4-(phosphooxy)butyric acid which spontaneously decarboxylates to form 3-amino-2-oxopropyl phosphate (AHAP).</text>
</comment>
<comment type="caution">
    <text evidence="14">The sequence shown here is derived from an EMBL/GenBank/DDBJ whole genome shotgun (WGS) entry which is preliminary data.</text>
</comment>
<evidence type="ECO:0000256" key="12">
    <source>
        <dbReference type="ARBA" id="ARBA00023285"/>
    </source>
</evidence>
<organism evidence="14 15">
    <name type="scientific">Kluyvera genomosp. 2</name>
    <dbReference type="NCBI Taxonomy" id="2774054"/>
    <lineage>
        <taxon>Bacteria</taxon>
        <taxon>Pseudomonadati</taxon>
        <taxon>Pseudomonadota</taxon>
        <taxon>Gammaproteobacteria</taxon>
        <taxon>Enterobacterales</taxon>
        <taxon>Enterobacteriaceae</taxon>
        <taxon>Kluyvera</taxon>
    </lineage>
</organism>
<comment type="pathway">
    <text evidence="13">Cofactor biosynthesis; pyridoxine 5'-phosphate biosynthesis; pyridoxine 5'-phosphate from D-erythrose 4-phosphate: step 4/5.</text>
</comment>
<evidence type="ECO:0000256" key="2">
    <source>
        <dbReference type="ARBA" id="ARBA00001946"/>
    </source>
</evidence>
<keyword evidence="12 13" id="KW-0170">Cobalt</keyword>
<keyword evidence="7 13" id="KW-0460">Magnesium</keyword>
<dbReference type="GO" id="GO:0008615">
    <property type="term" value="P:pyridoxine biosynthetic process"/>
    <property type="evidence" value="ECO:0007669"/>
    <property type="project" value="UniProtKB-UniRule"/>
</dbReference>
<feature type="binding site" evidence="13">
    <location>
        <position position="165"/>
    </location>
    <ligand>
        <name>a divalent metal cation</name>
        <dbReference type="ChEBI" id="CHEBI:60240"/>
        <note>ligand shared between dimeric partners</note>
    </ligand>
</feature>
<evidence type="ECO:0000313" key="14">
    <source>
        <dbReference type="EMBL" id="PSR47417.1"/>
    </source>
</evidence>
<dbReference type="NCBIfam" id="TIGR00557">
    <property type="entry name" value="pdxA"/>
    <property type="match status" value="1"/>
</dbReference>
<comment type="cofactor">
    <cofactor evidence="13">
        <name>Zn(2+)</name>
        <dbReference type="ChEBI" id="CHEBI:29105"/>
    </cofactor>
    <cofactor evidence="13">
        <name>Mg(2+)</name>
        <dbReference type="ChEBI" id="CHEBI:18420"/>
    </cofactor>
    <cofactor evidence="13">
        <name>Co(2+)</name>
        <dbReference type="ChEBI" id="CHEBI:48828"/>
    </cofactor>
    <text evidence="13">Binds 1 divalent metal cation per subunit. Can use ions such as Zn(2+), Mg(2+) or Co(2+).</text>
</comment>
<evidence type="ECO:0000256" key="5">
    <source>
        <dbReference type="ARBA" id="ARBA00022723"/>
    </source>
</evidence>
<sequence>MTQHRVVITPGEPAGIGPDLVIQLAQRDWPLELVVCADASLLTERAKLLGLPLTLLPYVSEQPAQPQRAGTLTLLPVALNAPVTPGLLNVENGRYVVETLARACDGCLSGEFAALVTGPVHKGIINDAGIPFTGHTEFFEERSGAAKVVMMLATEELRVALATTHLPLKAVSDAITPDLLREVITILHDDLQNKFGLAEPHVLVCGLNPHAGEGGHMGTEEIDTLIPVLEEMRKKGMNLSGPLPADTLFQPKYLDHADAVLAMYHDQGLPVLKYQGFGRGVNITLGLPFIRTSVDHGTALELAGLGKADVGSFITALNLAIKMIVNSNE</sequence>